<name>A0A642B5C6_BACOV</name>
<gene>
    <name evidence="1" type="ORF">F3C24_27075</name>
</gene>
<sequence>ELLLYTTLVHIGNQEYKTAKKYISNAIIDHNIKYLPLMRTIRLARLIVFYEVQEHELIQYESRSITRSLSSPKEQTFKTERIILWFLNKRNIPILKKDREAFWEKLSPEIHELYNNKYESQLLRLFDFTAWMESKIRKEKLSEVLRARASAKEC</sequence>
<proteinExistence type="predicted"/>
<protein>
    <submittedName>
        <fullName evidence="1">Uncharacterized protein</fullName>
    </submittedName>
</protein>
<reference evidence="1" key="1">
    <citation type="journal article" date="2019" name="Nat. Med.">
        <title>A library of human gut bacterial isolates paired with longitudinal multiomics data enables mechanistic microbiome research.</title>
        <authorList>
            <person name="Poyet M."/>
            <person name="Groussin M."/>
            <person name="Gibbons S.M."/>
            <person name="Avila-Pacheco J."/>
            <person name="Jiang X."/>
            <person name="Kearney S.M."/>
            <person name="Perrotta A.R."/>
            <person name="Berdy B."/>
            <person name="Zhao S."/>
            <person name="Lieberman T.D."/>
            <person name="Swanson P.K."/>
            <person name="Smith M."/>
            <person name="Roesemann S."/>
            <person name="Alexander J.E."/>
            <person name="Rich S.A."/>
            <person name="Livny J."/>
            <person name="Vlamakis H."/>
            <person name="Clish C."/>
            <person name="Bullock K."/>
            <person name="Deik A."/>
            <person name="Scott J."/>
            <person name="Pierce K.A."/>
            <person name="Xavier R.J."/>
            <person name="Alm E.J."/>
        </authorList>
    </citation>
    <scope>NUCLEOTIDE SEQUENCE</scope>
    <source>
        <strain evidence="1">BIOML-A21</strain>
    </source>
</reference>
<dbReference type="EMBL" id="VWFV01000117">
    <property type="protein sequence ID" value="KAA4607230.1"/>
    <property type="molecule type" value="Genomic_DNA"/>
</dbReference>
<feature type="non-terminal residue" evidence="1">
    <location>
        <position position="1"/>
    </location>
</feature>
<dbReference type="AlphaFoldDB" id="A0A642B5C6"/>
<evidence type="ECO:0000313" key="1">
    <source>
        <dbReference type="EMBL" id="KAA4607230.1"/>
    </source>
</evidence>
<accession>A0A642B5C6</accession>
<organism evidence="1">
    <name type="scientific">Bacteroides ovatus</name>
    <dbReference type="NCBI Taxonomy" id="28116"/>
    <lineage>
        <taxon>Bacteria</taxon>
        <taxon>Pseudomonadati</taxon>
        <taxon>Bacteroidota</taxon>
        <taxon>Bacteroidia</taxon>
        <taxon>Bacteroidales</taxon>
        <taxon>Bacteroidaceae</taxon>
        <taxon>Bacteroides</taxon>
    </lineage>
</organism>
<comment type="caution">
    <text evidence="1">The sequence shown here is derived from an EMBL/GenBank/DDBJ whole genome shotgun (WGS) entry which is preliminary data.</text>
</comment>